<name>A0A4Z2JBL8_9TELE</name>
<keyword evidence="2" id="KW-1185">Reference proteome</keyword>
<dbReference type="Proteomes" id="UP000314294">
    <property type="component" value="Unassembled WGS sequence"/>
</dbReference>
<sequence>MESRLAMQSIPGALNVCYDNSDFSGRSSLTLEVNGRTNLKNHTLMTKPVKQCLERLPVEGWRVSLGLTAKHHLSAILPRLKGKDHTAGLFGEHRPQQDSASWVENQHKYISFHVLTRLCTVGTMNFVFHPPLSEPPRSSRHRVDGDSEVIVSSKCGCCALAEKDPHNSALLVSPLRRQVPLAAGVPSFYLRVRVVARSSALHSPGSPARSRRGHHVGPSRPAVAVNLRRTINPQLWLPTRRSQTALLNTELSLDLYPVTVAVASCCHLNYTPVNSCVPGVFGTFVTLSQNLSGKGLKPASVVEDRI</sequence>
<dbReference type="AlphaFoldDB" id="A0A4Z2JBL8"/>
<evidence type="ECO:0000313" key="1">
    <source>
        <dbReference type="EMBL" id="TNN87715.1"/>
    </source>
</evidence>
<comment type="caution">
    <text evidence="1">The sequence shown here is derived from an EMBL/GenBank/DDBJ whole genome shotgun (WGS) entry which is preliminary data.</text>
</comment>
<protein>
    <submittedName>
        <fullName evidence="1">Uncharacterized protein</fullName>
    </submittedName>
</protein>
<proteinExistence type="predicted"/>
<evidence type="ECO:0000313" key="2">
    <source>
        <dbReference type="Proteomes" id="UP000314294"/>
    </source>
</evidence>
<reference evidence="1 2" key="1">
    <citation type="submission" date="2019-03" db="EMBL/GenBank/DDBJ databases">
        <title>First draft genome of Liparis tanakae, snailfish: a comprehensive survey of snailfish specific genes.</title>
        <authorList>
            <person name="Kim W."/>
            <person name="Song I."/>
            <person name="Jeong J.-H."/>
            <person name="Kim D."/>
            <person name="Kim S."/>
            <person name="Ryu S."/>
            <person name="Song J.Y."/>
            <person name="Lee S.K."/>
        </authorList>
    </citation>
    <scope>NUCLEOTIDE SEQUENCE [LARGE SCALE GENOMIC DNA]</scope>
    <source>
        <tissue evidence="1">Muscle</tissue>
    </source>
</reference>
<organism evidence="1 2">
    <name type="scientific">Liparis tanakae</name>
    <name type="common">Tanaka's snailfish</name>
    <dbReference type="NCBI Taxonomy" id="230148"/>
    <lineage>
        <taxon>Eukaryota</taxon>
        <taxon>Metazoa</taxon>
        <taxon>Chordata</taxon>
        <taxon>Craniata</taxon>
        <taxon>Vertebrata</taxon>
        <taxon>Euteleostomi</taxon>
        <taxon>Actinopterygii</taxon>
        <taxon>Neopterygii</taxon>
        <taxon>Teleostei</taxon>
        <taxon>Neoteleostei</taxon>
        <taxon>Acanthomorphata</taxon>
        <taxon>Eupercaria</taxon>
        <taxon>Perciformes</taxon>
        <taxon>Cottioidei</taxon>
        <taxon>Cottales</taxon>
        <taxon>Liparidae</taxon>
        <taxon>Liparis</taxon>
    </lineage>
</organism>
<dbReference type="EMBL" id="SRLO01000009">
    <property type="protein sequence ID" value="TNN87715.1"/>
    <property type="molecule type" value="Genomic_DNA"/>
</dbReference>
<accession>A0A4Z2JBL8</accession>
<gene>
    <name evidence="1" type="ORF">EYF80_002062</name>
</gene>